<evidence type="ECO:0000313" key="1">
    <source>
        <dbReference type="EMBL" id="KKR42836.1"/>
    </source>
</evidence>
<proteinExistence type="predicted"/>
<comment type="caution">
    <text evidence="1">The sequence shown here is derived from an EMBL/GenBank/DDBJ whole genome shotgun (WGS) entry which is preliminary data.</text>
</comment>
<dbReference type="Proteomes" id="UP000034881">
    <property type="component" value="Unassembled WGS sequence"/>
</dbReference>
<evidence type="ECO:0000313" key="2">
    <source>
        <dbReference type="Proteomes" id="UP000034881"/>
    </source>
</evidence>
<organism evidence="1 2">
    <name type="scientific">Candidatus Daviesbacteria bacterium GW2011_GWC2_40_12</name>
    <dbReference type="NCBI Taxonomy" id="1618431"/>
    <lineage>
        <taxon>Bacteria</taxon>
        <taxon>Candidatus Daviesiibacteriota</taxon>
    </lineage>
</organism>
<sequence length="570" mass="63476">MSIESNNSNKYVRPMGREAEGNPVFGTFTPLEGVSLPSADLIFSEHIDQSLRPTALWKKTGIVHAGESGPGCAVGCIYCNQISLDKNTNGDKIAGYLSCGVDGGISVNSRLMVGNKIDQEIAADDLINAIGQYPYYETSSSVILENFNDPGMDWGKTVEIMKRMVTELQHTGPILFITKMGITPNYAEQIRKVKEMGGRPICIVTYSGMPQEIEPINGKARLKTMEQMHNAGIPVIVSMRPMITGINATEGKIKETIHDTQQFADIYTVGGLFVYRGVTAEAFSKAGYPLPPEYTAIDYPVAKILPDGIKKLVRQVASDMGISTPVHNNTSCAVSQLMTLKYHQPTPDRLAHWSGDTKPKFESVCSAYCHRDQLAVCKEKSEESPQKVAELAKRKLERMGYPDYRVIPSVTQAGLLLVEGNYKRPGSFLIEQLFAVSESSGWYVNNLPSYEGLVHRSRQAIEEDMGLTDFNSIFAGAILVGQEWHVFVDGTIDQWNNELAARWLRSRNRARIQVENARQLLSPAGFEEIKKRFMKSSQEAGQLQTEKELSEQLFDLLRKMQVYHLQESSR</sequence>
<dbReference type="Gene3D" id="3.20.20.70">
    <property type="entry name" value="Aldolase class I"/>
    <property type="match status" value="1"/>
</dbReference>
<dbReference type="EMBL" id="LBYB01000001">
    <property type="protein sequence ID" value="KKR42836.1"/>
    <property type="molecule type" value="Genomic_DNA"/>
</dbReference>
<name>A0A0G0QZG4_9BACT</name>
<dbReference type="AlphaFoldDB" id="A0A0G0QZG4"/>
<protein>
    <submittedName>
        <fullName evidence="1">Uncharacterized protein</fullName>
    </submittedName>
</protein>
<dbReference type="InterPro" id="IPR013785">
    <property type="entry name" value="Aldolase_TIM"/>
</dbReference>
<accession>A0A0G0QZG4</accession>
<reference evidence="1 2" key="1">
    <citation type="journal article" date="2015" name="Nature">
        <title>rRNA introns, odd ribosomes, and small enigmatic genomes across a large radiation of phyla.</title>
        <authorList>
            <person name="Brown C.T."/>
            <person name="Hug L.A."/>
            <person name="Thomas B.C."/>
            <person name="Sharon I."/>
            <person name="Castelle C.J."/>
            <person name="Singh A."/>
            <person name="Wilkins M.J."/>
            <person name="Williams K.H."/>
            <person name="Banfield J.F."/>
        </authorList>
    </citation>
    <scope>NUCLEOTIDE SEQUENCE [LARGE SCALE GENOMIC DNA]</scope>
</reference>
<gene>
    <name evidence="1" type="ORF">UT77_C0001G0287</name>
</gene>